<evidence type="ECO:0000313" key="2">
    <source>
        <dbReference type="Proteomes" id="UP000594015"/>
    </source>
</evidence>
<dbReference type="KEGG" id="barh:WN72_24505"/>
<dbReference type="RefSeq" id="WP_092216314.1">
    <property type="nucleotide sequence ID" value="NZ_CP030050.1"/>
</dbReference>
<organism evidence="1 2">
    <name type="scientific">Bradyrhizobium arachidis</name>
    <dbReference type="NCBI Taxonomy" id="858423"/>
    <lineage>
        <taxon>Bacteria</taxon>
        <taxon>Pseudomonadati</taxon>
        <taxon>Pseudomonadota</taxon>
        <taxon>Alphaproteobacteria</taxon>
        <taxon>Hyphomicrobiales</taxon>
        <taxon>Nitrobacteraceae</taxon>
        <taxon>Bradyrhizobium</taxon>
    </lineage>
</organism>
<dbReference type="Proteomes" id="UP000594015">
    <property type="component" value="Chromosome"/>
</dbReference>
<evidence type="ECO:0000313" key="1">
    <source>
        <dbReference type="EMBL" id="QOZ69126.1"/>
    </source>
</evidence>
<sequence length="79" mass="8746">MTSPTAPSSDAPPAEVIKAYFEAMTAAFQVLVLTLQSNGSLKQGEYQEALRVYMEVFKHKPNCEITLALLNELRQGMLN</sequence>
<name>A0AAE7NPQ9_9BRAD</name>
<protein>
    <recommendedName>
        <fullName evidence="3">Tetratricopeptide repeat-containing protein</fullName>
    </recommendedName>
</protein>
<reference evidence="1 2" key="1">
    <citation type="submission" date="2018-06" db="EMBL/GenBank/DDBJ databases">
        <title>Comparative genomics of Bradyrhizobium nodulating Arachidis hypogaea.</title>
        <authorList>
            <person name="Li Y."/>
        </authorList>
    </citation>
    <scope>NUCLEOTIDE SEQUENCE [LARGE SCALE GENOMIC DNA]</scope>
    <source>
        <strain evidence="1 2">CCBAU 051107</strain>
    </source>
</reference>
<dbReference type="EMBL" id="CP030050">
    <property type="protein sequence ID" value="QOZ69126.1"/>
    <property type="molecule type" value="Genomic_DNA"/>
</dbReference>
<proteinExistence type="predicted"/>
<gene>
    <name evidence="1" type="ORF">WN72_24505</name>
</gene>
<evidence type="ECO:0008006" key="3">
    <source>
        <dbReference type="Google" id="ProtNLM"/>
    </source>
</evidence>
<accession>A0AAE7NPQ9</accession>
<dbReference type="AlphaFoldDB" id="A0AAE7NPQ9"/>